<dbReference type="PATRIC" id="fig|1276257.3.peg.436"/>
<accession>W6AJE0</accession>
<feature type="domain" description="Restriction endonuclease type II NgoFVII N-terminal" evidence="1">
    <location>
        <begin position="10"/>
        <end position="106"/>
    </location>
</feature>
<proteinExistence type="predicted"/>
<gene>
    <name evidence="2" type="ORF">SSABA_v1c04250</name>
</gene>
<keyword evidence="3" id="KW-1185">Reference proteome</keyword>
<name>W6AJE0_9MOLU</name>
<organism evidence="2 3">
    <name type="scientific">Spiroplasma sabaudiense Ar-1343</name>
    <dbReference type="NCBI Taxonomy" id="1276257"/>
    <lineage>
        <taxon>Bacteria</taxon>
        <taxon>Bacillati</taxon>
        <taxon>Mycoplasmatota</taxon>
        <taxon>Mollicutes</taxon>
        <taxon>Entomoplasmatales</taxon>
        <taxon>Spiroplasmataceae</taxon>
        <taxon>Spiroplasma</taxon>
    </lineage>
</organism>
<dbReference type="HOGENOM" id="CLU_2119589_0_0_14"/>
<dbReference type="Gene3D" id="3.30.870.10">
    <property type="entry name" value="Endonuclease Chain A"/>
    <property type="match status" value="1"/>
</dbReference>
<evidence type="ECO:0000313" key="2">
    <source>
        <dbReference type="EMBL" id="AHI53834.1"/>
    </source>
</evidence>
<evidence type="ECO:0000259" key="1">
    <source>
        <dbReference type="Pfam" id="PF09565"/>
    </source>
</evidence>
<sequence length="114" mass="13453">MIFTDLEHKELIKTFKDLITKSHEMKIISPFITKQAFNLFYEEFESFFANNGKLQILTTTCNKAASSFNIDDLYQINKFNNTHIKVQVINNQSPIHMKVYVFNTKEGIYAIFRF</sequence>
<dbReference type="InterPro" id="IPR019065">
    <property type="entry name" value="RE_NgoFVII_N"/>
</dbReference>
<dbReference type="RefSeq" id="WP_025250973.1">
    <property type="nucleotide sequence ID" value="NZ_CP006934.1"/>
</dbReference>
<dbReference type="KEGG" id="ssab:SSABA_v1c04250"/>
<protein>
    <recommendedName>
        <fullName evidence="1">Restriction endonuclease type II NgoFVII N-terminal domain-containing protein</fullName>
    </recommendedName>
</protein>
<dbReference type="Pfam" id="PF09565">
    <property type="entry name" value="RE_NgoFVII"/>
    <property type="match status" value="1"/>
</dbReference>
<dbReference type="EMBL" id="CP006934">
    <property type="protein sequence ID" value="AHI53834.1"/>
    <property type="molecule type" value="Genomic_DNA"/>
</dbReference>
<dbReference type="Proteomes" id="UP000019265">
    <property type="component" value="Chromosome"/>
</dbReference>
<reference evidence="2 3" key="1">
    <citation type="journal article" date="2014" name="Genome Biol. Evol.">
        <title>Molecular evolution of the substrate utilization strategies and putative virulence factors in mosquito-associated Spiroplasma species.</title>
        <authorList>
            <person name="Chang T.H."/>
            <person name="Lo W.S."/>
            <person name="Ku C."/>
            <person name="Chen L.L."/>
            <person name="Kuo C.H."/>
        </authorList>
    </citation>
    <scope>NUCLEOTIDE SEQUENCE [LARGE SCALE GENOMIC DNA]</scope>
    <source>
        <strain evidence="2">Ar-1343</strain>
    </source>
</reference>
<dbReference type="OrthoDB" id="389680at2"/>
<evidence type="ECO:0000313" key="3">
    <source>
        <dbReference type="Proteomes" id="UP000019265"/>
    </source>
</evidence>
<dbReference type="STRING" id="1276257.SSABA_v1c04250"/>
<dbReference type="AlphaFoldDB" id="W6AJE0"/>